<protein>
    <submittedName>
        <fullName evidence="4">Uncharacterized protein gdrd</fullName>
    </submittedName>
</protein>
<keyword evidence="1" id="KW-0175">Coiled coil</keyword>
<feature type="compositionally biased region" description="Acidic residues" evidence="2">
    <location>
        <begin position="1"/>
        <end position="10"/>
    </location>
</feature>
<dbReference type="AlphaFoldDB" id="A0A6P4I6N7"/>
<name>A0A6P4I6N7_DROKI</name>
<dbReference type="Proteomes" id="UP001652661">
    <property type="component" value="Chromosome 3L"/>
</dbReference>
<dbReference type="OrthoDB" id="7868472at2759"/>
<accession>A0A6P4I6N7</accession>
<reference evidence="4" key="1">
    <citation type="submission" date="2025-08" db="UniProtKB">
        <authorList>
            <consortium name="RefSeq"/>
        </authorList>
    </citation>
    <scope>IDENTIFICATION</scope>
    <source>
        <strain evidence="4">14028-0561.14</strain>
        <tissue evidence="4">Whole fly</tissue>
    </source>
</reference>
<gene>
    <name evidence="4" type="primary">gdrd</name>
</gene>
<sequence>MSDDEFEEALSWEPMDVSQDNAVDSTVVPLDRSEDAQFSEQQYNNIQDRLTRINRRIIMANTALAQLQQKIRARVSQPPGVPTAADNLAGGDNPFRGDETETGEQSQN</sequence>
<evidence type="ECO:0000256" key="2">
    <source>
        <dbReference type="SAM" id="MobiDB-lite"/>
    </source>
</evidence>
<feature type="region of interest" description="Disordered" evidence="2">
    <location>
        <begin position="1"/>
        <end position="21"/>
    </location>
</feature>
<feature type="region of interest" description="Disordered" evidence="2">
    <location>
        <begin position="74"/>
        <end position="108"/>
    </location>
</feature>
<proteinExistence type="predicted"/>
<organism evidence="3 4">
    <name type="scientific">Drosophila kikkawai</name>
    <name type="common">Fruit fly</name>
    <dbReference type="NCBI Taxonomy" id="30033"/>
    <lineage>
        <taxon>Eukaryota</taxon>
        <taxon>Metazoa</taxon>
        <taxon>Ecdysozoa</taxon>
        <taxon>Arthropoda</taxon>
        <taxon>Hexapoda</taxon>
        <taxon>Insecta</taxon>
        <taxon>Pterygota</taxon>
        <taxon>Neoptera</taxon>
        <taxon>Endopterygota</taxon>
        <taxon>Diptera</taxon>
        <taxon>Brachycera</taxon>
        <taxon>Muscomorpha</taxon>
        <taxon>Ephydroidea</taxon>
        <taxon>Drosophilidae</taxon>
        <taxon>Drosophila</taxon>
        <taxon>Sophophora</taxon>
    </lineage>
</organism>
<dbReference type="OMA" id="QMFNSIQ"/>
<evidence type="ECO:0000313" key="3">
    <source>
        <dbReference type="Proteomes" id="UP001652661"/>
    </source>
</evidence>
<evidence type="ECO:0000256" key="1">
    <source>
        <dbReference type="SAM" id="Coils"/>
    </source>
</evidence>
<dbReference type="RefSeq" id="XP_017019509.1">
    <property type="nucleotide sequence ID" value="XM_017164020.3"/>
</dbReference>
<keyword evidence="3" id="KW-1185">Reference proteome</keyword>
<feature type="coiled-coil region" evidence="1">
    <location>
        <begin position="36"/>
        <end position="70"/>
    </location>
</feature>
<evidence type="ECO:0000313" key="4">
    <source>
        <dbReference type="RefSeq" id="XP_017019509.1"/>
    </source>
</evidence>